<dbReference type="Proteomes" id="UP001107558">
    <property type="component" value="Chromosome 2"/>
</dbReference>
<evidence type="ECO:0008006" key="5">
    <source>
        <dbReference type="Google" id="ProtNLM"/>
    </source>
</evidence>
<evidence type="ECO:0000313" key="3">
    <source>
        <dbReference type="EMBL" id="KAG5677255.1"/>
    </source>
</evidence>
<feature type="compositionally biased region" description="Basic and acidic residues" evidence="2">
    <location>
        <begin position="292"/>
        <end position="314"/>
    </location>
</feature>
<dbReference type="EMBL" id="JADBJN010000002">
    <property type="protein sequence ID" value="KAG5677255.1"/>
    <property type="molecule type" value="Genomic_DNA"/>
</dbReference>
<feature type="compositionally biased region" description="Low complexity" evidence="2">
    <location>
        <begin position="281"/>
        <end position="291"/>
    </location>
</feature>
<evidence type="ECO:0000313" key="4">
    <source>
        <dbReference type="Proteomes" id="UP001107558"/>
    </source>
</evidence>
<comment type="caution">
    <text evidence="3">The sequence shown here is derived from an EMBL/GenBank/DDBJ whole genome shotgun (WGS) entry which is preliminary data.</text>
</comment>
<accession>A0A9J6C5J6</accession>
<sequence length="745" mass="85269">MPVNPFVNDYGELSNELLLNIAEILTLKLPDGIERIIASKWVKKFFACDPNVYKDNLSLFISCLTKGVLVKPFDEAPQDLSNEWKNFDREYTTKNINAAVTRRLYKDSFTPPYKFEISQDMKEYMAYQEIPFFGAHFYYAFSPRDPIYKWRGFNKMNVPRNLVEKLWKTEEIESPIKGRFFEKPKKVPTVAINVTAKKTPKAKPAWQGPIAEEPEEAKKEIRSMISIPITERIKHLPPALQRRMLKADKEREEKLILLQQEKAEREKRLEAQKTKGRFAKGSKSTKTVVKKPSVDKVKVTSEPKEKSVKKDAVEPKATTSRSPEMPEFTGPQAELQRKLYKLRKSNPPEELIQTTRDMNTLSRDINVEALRLRREGKPNLKNVENLHEASSTIGNRVLRMMKNQQAAEIGNAAINGCEAITDVQVTMDQLNKMLKKNVQPREDTLMRLAEIKRNMAESAEIAKAVQEVQNEKIVAEDVVALIDKMKKVNEIAQEKLENLRPESREEKTFINDLIEDNDNLASQLHNQSVQLVAAIENNHPNTASIIKKTIQTVDDLLEMSFSKDEEIDEIQSDAANIQLTKNQKLEELKQGALEIENQIDNIFKTAASNKLVAKYLQVSNDDDDDEIIDLASADVDLGETIDDDFMKNEKLNSQAKLYDIAEEDEDLLNISDTVLNEIEKSIEIIEKGLIPELRRQRGIVENEKKHRHIEMAVENLENNAEYLKDQLAALDDAISNTTLVPLDNE</sequence>
<gene>
    <name evidence="3" type="ORF">PVAND_007027</name>
</gene>
<reference evidence="3" key="1">
    <citation type="submission" date="2021-03" db="EMBL/GenBank/DDBJ databases">
        <title>Chromosome level genome of the anhydrobiotic midge Polypedilum vanderplanki.</title>
        <authorList>
            <person name="Yoshida Y."/>
            <person name="Kikawada T."/>
            <person name="Gusev O."/>
        </authorList>
    </citation>
    <scope>NUCLEOTIDE SEQUENCE</scope>
    <source>
        <strain evidence="3">NIAS01</strain>
        <tissue evidence="3">Whole body or cell culture</tissue>
    </source>
</reference>
<dbReference type="OrthoDB" id="78101at2759"/>
<organism evidence="3 4">
    <name type="scientific">Polypedilum vanderplanki</name>
    <name type="common">Sleeping chironomid midge</name>
    <dbReference type="NCBI Taxonomy" id="319348"/>
    <lineage>
        <taxon>Eukaryota</taxon>
        <taxon>Metazoa</taxon>
        <taxon>Ecdysozoa</taxon>
        <taxon>Arthropoda</taxon>
        <taxon>Hexapoda</taxon>
        <taxon>Insecta</taxon>
        <taxon>Pterygota</taxon>
        <taxon>Neoptera</taxon>
        <taxon>Endopterygota</taxon>
        <taxon>Diptera</taxon>
        <taxon>Nematocera</taxon>
        <taxon>Chironomoidea</taxon>
        <taxon>Chironomidae</taxon>
        <taxon>Chironominae</taxon>
        <taxon>Polypedilum</taxon>
        <taxon>Polypedilum</taxon>
    </lineage>
</organism>
<name>A0A9J6C5J6_POLVA</name>
<evidence type="ECO:0000256" key="1">
    <source>
        <dbReference type="SAM" id="Coils"/>
    </source>
</evidence>
<proteinExistence type="predicted"/>
<protein>
    <recommendedName>
        <fullName evidence="5">DUF4485 domain-containing protein</fullName>
    </recommendedName>
</protein>
<dbReference type="AlphaFoldDB" id="A0A9J6C5J6"/>
<evidence type="ECO:0000256" key="2">
    <source>
        <dbReference type="SAM" id="MobiDB-lite"/>
    </source>
</evidence>
<keyword evidence="4" id="KW-1185">Reference proteome</keyword>
<feature type="region of interest" description="Disordered" evidence="2">
    <location>
        <begin position="266"/>
        <end position="331"/>
    </location>
</feature>
<feature type="coiled-coil region" evidence="1">
    <location>
        <begin position="699"/>
        <end position="733"/>
    </location>
</feature>
<keyword evidence="1" id="KW-0175">Coiled coil</keyword>